<keyword evidence="2" id="KW-1185">Reference proteome</keyword>
<reference evidence="1 2" key="1">
    <citation type="submission" date="2017-01" db="EMBL/GenBank/DDBJ databases">
        <title>The cable genome- insights into the physiology and evolution of filamentous bacteria capable of sulfide oxidation via long distance electron transfer.</title>
        <authorList>
            <person name="Schreiber L."/>
            <person name="Bjerg J.T."/>
            <person name="Boggild A."/>
            <person name="Van De Vossenberg J."/>
            <person name="Meysman F."/>
            <person name="Nielsen L.P."/>
            <person name="Schramm A."/>
            <person name="Kjeldsen K.U."/>
        </authorList>
    </citation>
    <scope>NUCLEOTIDE SEQUENCE [LARGE SCALE GENOMIC DNA]</scope>
    <source>
        <strain evidence="1">A5</strain>
    </source>
</reference>
<evidence type="ECO:0000313" key="1">
    <source>
        <dbReference type="EMBL" id="RWX49931.1"/>
    </source>
</evidence>
<proteinExistence type="predicted"/>
<gene>
    <name evidence="1" type="ORF">VU01_14282</name>
</gene>
<dbReference type="EMBL" id="MTKS01000428">
    <property type="protein sequence ID" value="RWX49931.1"/>
    <property type="molecule type" value="Genomic_DNA"/>
</dbReference>
<comment type="caution">
    <text evidence="1">The sequence shown here is derived from an EMBL/GenBank/DDBJ whole genome shotgun (WGS) entry which is preliminary data.</text>
</comment>
<sequence>MCKKDKRAAVSWKIPSFLERKNHSSNEGIRINRDLRREKQKEKRRDNTLRCLNQVALINRVAVFPLTFYHGTVREGDCPFSVEFSAFEFTGVLTAVCIGHDPVFRDICFF</sequence>
<protein>
    <submittedName>
        <fullName evidence="1">Uncharacterized protein</fullName>
    </submittedName>
</protein>
<name>A0A444JA32_9BACT</name>
<dbReference type="Proteomes" id="UP000288892">
    <property type="component" value="Unassembled WGS sequence"/>
</dbReference>
<dbReference type="AlphaFoldDB" id="A0A444JA32"/>
<accession>A0A444JA32</accession>
<evidence type="ECO:0000313" key="2">
    <source>
        <dbReference type="Proteomes" id="UP000288892"/>
    </source>
</evidence>
<organism evidence="1 2">
    <name type="scientific">Candidatus Electrothrix marina</name>
    <dbReference type="NCBI Taxonomy" id="1859130"/>
    <lineage>
        <taxon>Bacteria</taxon>
        <taxon>Pseudomonadati</taxon>
        <taxon>Thermodesulfobacteriota</taxon>
        <taxon>Desulfobulbia</taxon>
        <taxon>Desulfobulbales</taxon>
        <taxon>Desulfobulbaceae</taxon>
        <taxon>Candidatus Electrothrix</taxon>
    </lineage>
</organism>